<accession>A0A1Y2H3P0</accession>
<sequence>MRFALAGLVSLDAHFVAHHLTGWHTTHVPVWVWRSFCPTLLASLHLEGSIDMVKAAAKTVNVQEMRSCAMDSRTEQLAAFADWLPDVIHESAGFLAACTRRAAASGLDKCKWHWLAAERRVR</sequence>
<dbReference type="AlphaFoldDB" id="A0A1Y2H3P0"/>
<gene>
    <name evidence="1" type="ORF">BCR44DRAFT_209769</name>
</gene>
<evidence type="ECO:0000313" key="1">
    <source>
        <dbReference type="EMBL" id="ORZ29180.1"/>
    </source>
</evidence>
<protein>
    <submittedName>
        <fullName evidence="1">Uncharacterized protein</fullName>
    </submittedName>
</protein>
<keyword evidence="2" id="KW-1185">Reference proteome</keyword>
<comment type="caution">
    <text evidence="1">The sequence shown here is derived from an EMBL/GenBank/DDBJ whole genome shotgun (WGS) entry which is preliminary data.</text>
</comment>
<evidence type="ECO:0000313" key="2">
    <source>
        <dbReference type="Proteomes" id="UP000193411"/>
    </source>
</evidence>
<reference evidence="1 2" key="1">
    <citation type="submission" date="2016-07" db="EMBL/GenBank/DDBJ databases">
        <title>Pervasive Adenine N6-methylation of Active Genes in Fungi.</title>
        <authorList>
            <consortium name="DOE Joint Genome Institute"/>
            <person name="Mondo S.J."/>
            <person name="Dannebaum R.O."/>
            <person name="Kuo R.C."/>
            <person name="Labutti K."/>
            <person name="Haridas S."/>
            <person name="Kuo A."/>
            <person name="Salamov A."/>
            <person name="Ahrendt S.R."/>
            <person name="Lipzen A."/>
            <person name="Sullivan W."/>
            <person name="Andreopoulos W.B."/>
            <person name="Clum A."/>
            <person name="Lindquist E."/>
            <person name="Daum C."/>
            <person name="Ramamoorthy G.K."/>
            <person name="Gryganskyi A."/>
            <person name="Culley D."/>
            <person name="Magnuson J.K."/>
            <person name="James T.Y."/>
            <person name="O'Malley M.A."/>
            <person name="Stajich J.E."/>
            <person name="Spatafora J.W."/>
            <person name="Visel A."/>
            <person name="Grigoriev I.V."/>
        </authorList>
    </citation>
    <scope>NUCLEOTIDE SEQUENCE [LARGE SCALE GENOMIC DNA]</scope>
    <source>
        <strain evidence="1 2">PL171</strain>
    </source>
</reference>
<organism evidence="1 2">
    <name type="scientific">Catenaria anguillulae PL171</name>
    <dbReference type="NCBI Taxonomy" id="765915"/>
    <lineage>
        <taxon>Eukaryota</taxon>
        <taxon>Fungi</taxon>
        <taxon>Fungi incertae sedis</taxon>
        <taxon>Blastocladiomycota</taxon>
        <taxon>Blastocladiomycetes</taxon>
        <taxon>Blastocladiales</taxon>
        <taxon>Catenariaceae</taxon>
        <taxon>Catenaria</taxon>
    </lineage>
</organism>
<name>A0A1Y2H3P0_9FUNG</name>
<dbReference type="Proteomes" id="UP000193411">
    <property type="component" value="Unassembled WGS sequence"/>
</dbReference>
<proteinExistence type="predicted"/>
<dbReference type="EMBL" id="MCFL01000312">
    <property type="protein sequence ID" value="ORZ29180.1"/>
    <property type="molecule type" value="Genomic_DNA"/>
</dbReference>